<organism evidence="2 3">
    <name type="scientific">Portunus trituberculatus</name>
    <name type="common">Swimming crab</name>
    <name type="synonym">Neptunus trituberculatus</name>
    <dbReference type="NCBI Taxonomy" id="210409"/>
    <lineage>
        <taxon>Eukaryota</taxon>
        <taxon>Metazoa</taxon>
        <taxon>Ecdysozoa</taxon>
        <taxon>Arthropoda</taxon>
        <taxon>Crustacea</taxon>
        <taxon>Multicrustacea</taxon>
        <taxon>Malacostraca</taxon>
        <taxon>Eumalacostraca</taxon>
        <taxon>Eucarida</taxon>
        <taxon>Decapoda</taxon>
        <taxon>Pleocyemata</taxon>
        <taxon>Brachyura</taxon>
        <taxon>Eubrachyura</taxon>
        <taxon>Portunoidea</taxon>
        <taxon>Portunidae</taxon>
        <taxon>Portuninae</taxon>
        <taxon>Portunus</taxon>
    </lineage>
</organism>
<proteinExistence type="predicted"/>
<accession>A0A5B7E570</accession>
<sequence length="89" mass="9919">MVVSVHLRVSGEHHRRGSATSPAQLELNRHSSGHPSHSQNDSRVDEVMCMHVCEAGCHIQGHAKQCYLAQTPVTPQHSLEVPLQERHNE</sequence>
<reference evidence="2 3" key="1">
    <citation type="submission" date="2019-05" db="EMBL/GenBank/DDBJ databases">
        <title>Another draft genome of Portunus trituberculatus and its Hox gene families provides insights of decapod evolution.</title>
        <authorList>
            <person name="Jeong J.-H."/>
            <person name="Song I."/>
            <person name="Kim S."/>
            <person name="Choi T."/>
            <person name="Kim D."/>
            <person name="Ryu S."/>
            <person name="Kim W."/>
        </authorList>
    </citation>
    <scope>NUCLEOTIDE SEQUENCE [LARGE SCALE GENOMIC DNA]</scope>
    <source>
        <tissue evidence="2">Muscle</tissue>
    </source>
</reference>
<evidence type="ECO:0000313" key="3">
    <source>
        <dbReference type="Proteomes" id="UP000324222"/>
    </source>
</evidence>
<protein>
    <submittedName>
        <fullName evidence="2">Uncharacterized protein</fullName>
    </submittedName>
</protein>
<dbReference type="Proteomes" id="UP000324222">
    <property type="component" value="Unassembled WGS sequence"/>
</dbReference>
<name>A0A5B7E570_PORTR</name>
<evidence type="ECO:0000313" key="2">
    <source>
        <dbReference type="EMBL" id="MPC29162.1"/>
    </source>
</evidence>
<feature type="region of interest" description="Disordered" evidence="1">
    <location>
        <begin position="1"/>
        <end position="42"/>
    </location>
</feature>
<dbReference type="AlphaFoldDB" id="A0A5B7E570"/>
<evidence type="ECO:0000256" key="1">
    <source>
        <dbReference type="SAM" id="MobiDB-lite"/>
    </source>
</evidence>
<keyword evidence="3" id="KW-1185">Reference proteome</keyword>
<comment type="caution">
    <text evidence="2">The sequence shown here is derived from an EMBL/GenBank/DDBJ whole genome shotgun (WGS) entry which is preliminary data.</text>
</comment>
<gene>
    <name evidence="2" type="ORF">E2C01_022382</name>
</gene>
<dbReference type="EMBL" id="VSRR010002026">
    <property type="protein sequence ID" value="MPC29162.1"/>
    <property type="molecule type" value="Genomic_DNA"/>
</dbReference>